<dbReference type="GO" id="GO:0046872">
    <property type="term" value="F:metal ion binding"/>
    <property type="evidence" value="ECO:0007669"/>
    <property type="project" value="UniProtKB-KW"/>
</dbReference>
<feature type="domain" description="FAD-binding FR-type" evidence="11">
    <location>
        <begin position="7"/>
        <end position="108"/>
    </location>
</feature>
<evidence type="ECO:0000313" key="13">
    <source>
        <dbReference type="Proteomes" id="UP000274391"/>
    </source>
</evidence>
<dbReference type="InterPro" id="IPR050415">
    <property type="entry name" value="MRET"/>
</dbReference>
<evidence type="ECO:0000256" key="8">
    <source>
        <dbReference type="ARBA" id="ARBA00023004"/>
    </source>
</evidence>
<dbReference type="OrthoDB" id="502624at2"/>
<dbReference type="EMBL" id="RQVS01000002">
    <property type="protein sequence ID" value="RRJ88258.1"/>
    <property type="molecule type" value="Genomic_DNA"/>
</dbReference>
<evidence type="ECO:0000256" key="5">
    <source>
        <dbReference type="ARBA" id="ARBA00022714"/>
    </source>
</evidence>
<keyword evidence="3" id="KW-0285">Flavoprotein</keyword>
<organism evidence="12 13">
    <name type="scientific">Gulosibacter macacae</name>
    <dbReference type="NCBI Taxonomy" id="2488791"/>
    <lineage>
        <taxon>Bacteria</taxon>
        <taxon>Bacillati</taxon>
        <taxon>Actinomycetota</taxon>
        <taxon>Actinomycetes</taxon>
        <taxon>Micrococcales</taxon>
        <taxon>Microbacteriaceae</taxon>
        <taxon>Gulosibacter</taxon>
    </lineage>
</organism>
<dbReference type="SUPFAM" id="SSF54292">
    <property type="entry name" value="2Fe-2S ferredoxin-like"/>
    <property type="match status" value="1"/>
</dbReference>
<feature type="domain" description="2Fe-2S ferredoxin-type" evidence="10">
    <location>
        <begin position="234"/>
        <end position="329"/>
    </location>
</feature>
<proteinExistence type="predicted"/>
<dbReference type="Pfam" id="PF22290">
    <property type="entry name" value="DmmA-like_N"/>
    <property type="match status" value="1"/>
</dbReference>
<dbReference type="PROSITE" id="PS00197">
    <property type="entry name" value="2FE2S_FER_1"/>
    <property type="match status" value="1"/>
</dbReference>
<dbReference type="AlphaFoldDB" id="A0A3P3W1M7"/>
<protein>
    <submittedName>
        <fullName evidence="12">Oxidoreductase</fullName>
    </submittedName>
</protein>
<evidence type="ECO:0000256" key="6">
    <source>
        <dbReference type="ARBA" id="ARBA00022723"/>
    </source>
</evidence>
<comment type="cofactor">
    <cofactor evidence="1">
        <name>FMN</name>
        <dbReference type="ChEBI" id="CHEBI:58210"/>
    </cofactor>
</comment>
<name>A0A3P3W1M7_9MICO</name>
<dbReference type="Pfam" id="PF00111">
    <property type="entry name" value="Fer2"/>
    <property type="match status" value="1"/>
</dbReference>
<dbReference type="InterPro" id="IPR054582">
    <property type="entry name" value="DmmA-like_N"/>
</dbReference>
<evidence type="ECO:0000256" key="1">
    <source>
        <dbReference type="ARBA" id="ARBA00001917"/>
    </source>
</evidence>
<evidence type="ECO:0000313" key="12">
    <source>
        <dbReference type="EMBL" id="RRJ88258.1"/>
    </source>
</evidence>
<dbReference type="InterPro" id="IPR001041">
    <property type="entry name" value="2Fe-2S_ferredoxin-type"/>
</dbReference>
<dbReference type="GO" id="GO:0051537">
    <property type="term" value="F:2 iron, 2 sulfur cluster binding"/>
    <property type="evidence" value="ECO:0007669"/>
    <property type="project" value="UniProtKB-KW"/>
</dbReference>
<dbReference type="RefSeq" id="WP_124969364.1">
    <property type="nucleotide sequence ID" value="NZ_RQVS01000002.1"/>
</dbReference>
<keyword evidence="8" id="KW-0408">Iron</keyword>
<evidence type="ECO:0000256" key="9">
    <source>
        <dbReference type="ARBA" id="ARBA00023014"/>
    </source>
</evidence>
<gene>
    <name evidence="12" type="ORF">EG850_02100</name>
</gene>
<keyword evidence="7" id="KW-0560">Oxidoreductase</keyword>
<evidence type="ECO:0000256" key="2">
    <source>
        <dbReference type="ARBA" id="ARBA00001974"/>
    </source>
</evidence>
<dbReference type="CDD" id="cd06185">
    <property type="entry name" value="PDR_like"/>
    <property type="match status" value="1"/>
</dbReference>
<dbReference type="InterPro" id="IPR039261">
    <property type="entry name" value="FNR_nucleotide-bd"/>
</dbReference>
<evidence type="ECO:0000259" key="11">
    <source>
        <dbReference type="PROSITE" id="PS51384"/>
    </source>
</evidence>
<evidence type="ECO:0000256" key="7">
    <source>
        <dbReference type="ARBA" id="ARBA00023002"/>
    </source>
</evidence>
<evidence type="ECO:0000259" key="10">
    <source>
        <dbReference type="PROSITE" id="PS51085"/>
    </source>
</evidence>
<dbReference type="InterPro" id="IPR012675">
    <property type="entry name" value="Beta-grasp_dom_sf"/>
</dbReference>
<keyword evidence="6" id="KW-0479">Metal-binding</keyword>
<dbReference type="Gene3D" id="3.40.50.80">
    <property type="entry name" value="Nucleotide-binding domain of ferredoxin-NADP reductase (FNR) module"/>
    <property type="match status" value="1"/>
</dbReference>
<keyword evidence="13" id="KW-1185">Reference proteome</keyword>
<dbReference type="SUPFAM" id="SSF63380">
    <property type="entry name" value="Riboflavin synthase domain-like"/>
    <property type="match status" value="1"/>
</dbReference>
<evidence type="ECO:0000256" key="4">
    <source>
        <dbReference type="ARBA" id="ARBA00022643"/>
    </source>
</evidence>
<dbReference type="PANTHER" id="PTHR47354:SF2">
    <property type="entry name" value="BLR2392 PROTEIN"/>
    <property type="match status" value="1"/>
</dbReference>
<dbReference type="SUPFAM" id="SSF52343">
    <property type="entry name" value="Ferredoxin reductase-like, C-terminal NADP-linked domain"/>
    <property type="match status" value="1"/>
</dbReference>
<reference evidence="12 13" key="1">
    <citation type="submission" date="2018-11" db="EMBL/GenBank/DDBJ databases">
        <title>YIM 102482-1 draft genome.</title>
        <authorList>
            <person name="Li G."/>
            <person name="Jiang Y."/>
        </authorList>
    </citation>
    <scope>NUCLEOTIDE SEQUENCE [LARGE SCALE GENOMIC DNA]</scope>
    <source>
        <strain evidence="12 13">YIM 102482-1</strain>
    </source>
</reference>
<dbReference type="InterPro" id="IPR017927">
    <property type="entry name" value="FAD-bd_FR_type"/>
</dbReference>
<dbReference type="InterPro" id="IPR017938">
    <property type="entry name" value="Riboflavin_synthase-like_b-brl"/>
</dbReference>
<evidence type="ECO:0000256" key="3">
    <source>
        <dbReference type="ARBA" id="ARBA00022630"/>
    </source>
</evidence>
<sequence>MVAGNTTHWQQVEVTGVGDIADRIRRIELHCELPTRVRAGEHLDVRIPTADGLLERSYSIVDASADGTTVALSVLHTRDSRGGSAAMHALKPGDCFEASTPIQDFPLRVGAPQYVLLAGGIGITAISSIADALRRVDAEYRIVYVGRSREAMAYLDRLREVHGDRLVVHADDVDGRFNVGELVASIERGTELYMCGPIRLMDAVRRAWLDSPLDPTDLRYETFGNSGWFDPEPFDVEIPSLGFRGTVESDESMLESLERQGVDLMFDCRKGECGLCEVKVTKLRGQLDHRDVFLSTRQHAAADRMNCCVSRAVRATGDDERALITINAN</sequence>
<dbReference type="GO" id="GO:0016491">
    <property type="term" value="F:oxidoreductase activity"/>
    <property type="evidence" value="ECO:0007669"/>
    <property type="project" value="UniProtKB-KW"/>
</dbReference>
<comment type="caution">
    <text evidence="12">The sequence shown here is derived from an EMBL/GenBank/DDBJ whole genome shotgun (WGS) entry which is preliminary data.</text>
</comment>
<accession>A0A3P3W1M7</accession>
<dbReference type="Proteomes" id="UP000274391">
    <property type="component" value="Unassembled WGS sequence"/>
</dbReference>
<keyword evidence="4" id="KW-0288">FMN</keyword>
<dbReference type="InterPro" id="IPR036010">
    <property type="entry name" value="2Fe-2S_ferredoxin-like_sf"/>
</dbReference>
<dbReference type="CDD" id="cd00207">
    <property type="entry name" value="fer2"/>
    <property type="match status" value="1"/>
</dbReference>
<keyword evidence="5" id="KW-0001">2Fe-2S</keyword>
<dbReference type="PROSITE" id="PS51085">
    <property type="entry name" value="2FE2S_FER_2"/>
    <property type="match status" value="1"/>
</dbReference>
<dbReference type="PROSITE" id="PS51384">
    <property type="entry name" value="FAD_FR"/>
    <property type="match status" value="1"/>
</dbReference>
<dbReference type="Gene3D" id="2.40.30.10">
    <property type="entry name" value="Translation factors"/>
    <property type="match status" value="1"/>
</dbReference>
<keyword evidence="9" id="KW-0411">Iron-sulfur</keyword>
<dbReference type="PANTHER" id="PTHR47354">
    <property type="entry name" value="NADH OXIDOREDUCTASE HCR"/>
    <property type="match status" value="1"/>
</dbReference>
<dbReference type="InterPro" id="IPR006058">
    <property type="entry name" value="2Fe2S_fd_BS"/>
</dbReference>
<dbReference type="Gene3D" id="3.10.20.30">
    <property type="match status" value="1"/>
</dbReference>
<dbReference type="PRINTS" id="PR00409">
    <property type="entry name" value="PHDIOXRDTASE"/>
</dbReference>
<comment type="cofactor">
    <cofactor evidence="2">
        <name>FAD</name>
        <dbReference type="ChEBI" id="CHEBI:57692"/>
    </cofactor>
</comment>